<feature type="compositionally biased region" description="Low complexity" evidence="1">
    <location>
        <begin position="418"/>
        <end position="432"/>
    </location>
</feature>
<dbReference type="AlphaFoldDB" id="A0AAD5UPV2"/>
<feature type="compositionally biased region" description="Basic residues" evidence="1">
    <location>
        <begin position="439"/>
        <end position="458"/>
    </location>
</feature>
<feature type="region of interest" description="Disordered" evidence="1">
    <location>
        <begin position="50"/>
        <end position="71"/>
    </location>
</feature>
<organism evidence="2 3">
    <name type="scientific">Meripilus lineatus</name>
    <dbReference type="NCBI Taxonomy" id="2056292"/>
    <lineage>
        <taxon>Eukaryota</taxon>
        <taxon>Fungi</taxon>
        <taxon>Dikarya</taxon>
        <taxon>Basidiomycota</taxon>
        <taxon>Agaricomycotina</taxon>
        <taxon>Agaricomycetes</taxon>
        <taxon>Polyporales</taxon>
        <taxon>Meripilaceae</taxon>
        <taxon>Meripilus</taxon>
    </lineage>
</organism>
<proteinExistence type="predicted"/>
<keyword evidence="3" id="KW-1185">Reference proteome</keyword>
<comment type="caution">
    <text evidence="2">The sequence shown here is derived from an EMBL/GenBank/DDBJ whole genome shotgun (WGS) entry which is preliminary data.</text>
</comment>
<sequence length="751" mass="84765">MFSLNSQQQAALYIPRALFLIVLLRFYISHPLPHISTAFAIPSTEPDMASQSQHRYSLRKTNDPNPGKTAGVYKRTMQDIREGAAEKRALKLAEKKGKPARGKSQSQQHTEWANNLADDIRRRLQVQDTEYSQALDPSSCAMDSDSEYVFVPSNPVPQRAPPDTEPRDKDSPAIGQLTSPREADVDMADLEPRALTPVDWNMLDQLLTEGQEPELDNRDAGVQSKEPHTERRAERDVARFDLDDSEEDDELDRELTRKERRLLKIVKARSAVFAEIEDEHEDEPEQTSGTHRRRAASNKPPLVSHEDGGLRDKWRKGIVPPHKVKTSSQKRRNSESDGGGGLNDEDVSEERPGKGKARRKQMLEIATLPTSSPIQPQSRQHAIALRGTPSKTSADQRTTKKDTVPTSTTPSKTKDTGARTSARSSSTTANAARQDKVQHTKRKIPTTKERRTKRRRPASVHSLGDISDDDVPDSSSLPSEPENEEPNPDELWQRQAGKNRSVLATVFEWYGQQEDPWVIDITPTFLAEFLQAIVDFYFESVKFTVTKDCLFYSLIRQAIHDWRRYFLRASTRMIASVLVIQGHLRVLKRTYVTLNAGSIMAFTRDIIDDTSAFYEVPHHKHPIGPYRSQYMLQTFVCAHFNKVRYSFLAEIIDREDLAYPCGAMLLAAYAIQIGLSQFRTGQYVSSSFKKTTELGMWQGHTANIMSELSEPDLEAFIEAVSQHRLADGPYRVEMPSTAFTAAPALFPVAIK</sequence>
<feature type="compositionally biased region" description="Basic and acidic residues" evidence="1">
    <location>
        <begin position="162"/>
        <end position="171"/>
    </location>
</feature>
<feature type="region of interest" description="Disordered" evidence="1">
    <location>
        <begin position="272"/>
        <end position="495"/>
    </location>
</feature>
<dbReference type="EMBL" id="JANAWD010001065">
    <property type="protein sequence ID" value="KAJ3474429.1"/>
    <property type="molecule type" value="Genomic_DNA"/>
</dbReference>
<accession>A0AAD5UPV2</accession>
<feature type="compositionally biased region" description="Basic residues" evidence="1">
    <location>
        <begin position="322"/>
        <end position="331"/>
    </location>
</feature>
<reference evidence="2" key="1">
    <citation type="submission" date="2022-07" db="EMBL/GenBank/DDBJ databases">
        <title>Genome Sequence of Physisporinus lineatus.</title>
        <authorList>
            <person name="Buettner E."/>
        </authorList>
    </citation>
    <scope>NUCLEOTIDE SEQUENCE</scope>
    <source>
        <strain evidence="2">VT162</strain>
    </source>
</reference>
<protein>
    <submittedName>
        <fullName evidence="2">Uncharacterized protein</fullName>
    </submittedName>
</protein>
<feature type="compositionally biased region" description="Acidic residues" evidence="1">
    <location>
        <begin position="243"/>
        <end position="252"/>
    </location>
</feature>
<evidence type="ECO:0000256" key="1">
    <source>
        <dbReference type="SAM" id="MobiDB-lite"/>
    </source>
</evidence>
<dbReference type="Proteomes" id="UP001212997">
    <property type="component" value="Unassembled WGS sequence"/>
</dbReference>
<feature type="region of interest" description="Disordered" evidence="1">
    <location>
        <begin position="210"/>
        <end position="260"/>
    </location>
</feature>
<feature type="compositionally biased region" description="Basic and acidic residues" evidence="1">
    <location>
        <begin position="215"/>
        <end position="242"/>
    </location>
</feature>
<feature type="compositionally biased region" description="Acidic residues" evidence="1">
    <location>
        <begin position="275"/>
        <end position="285"/>
    </location>
</feature>
<gene>
    <name evidence="2" type="ORF">NLI96_g12464</name>
</gene>
<feature type="region of interest" description="Disordered" evidence="1">
    <location>
        <begin position="130"/>
        <end position="187"/>
    </location>
</feature>
<name>A0AAD5UPV2_9APHY</name>
<evidence type="ECO:0000313" key="3">
    <source>
        <dbReference type="Proteomes" id="UP001212997"/>
    </source>
</evidence>
<feature type="compositionally biased region" description="Polar residues" evidence="1">
    <location>
        <begin position="368"/>
        <end position="380"/>
    </location>
</feature>
<evidence type="ECO:0000313" key="2">
    <source>
        <dbReference type="EMBL" id="KAJ3474429.1"/>
    </source>
</evidence>